<feature type="compositionally biased region" description="Polar residues" evidence="3">
    <location>
        <begin position="1172"/>
        <end position="1181"/>
    </location>
</feature>
<feature type="compositionally biased region" description="Basic and acidic residues" evidence="3">
    <location>
        <begin position="1448"/>
        <end position="1467"/>
    </location>
</feature>
<feature type="region of interest" description="Disordered" evidence="3">
    <location>
        <begin position="1068"/>
        <end position="1313"/>
    </location>
</feature>
<dbReference type="FunFam" id="2.60.40.10:FF:000032">
    <property type="entry name" value="palladin isoform X1"/>
    <property type="match status" value="1"/>
</dbReference>
<name>A0A553N9R2_TIGCA</name>
<feature type="region of interest" description="Disordered" evidence="3">
    <location>
        <begin position="1328"/>
        <end position="1386"/>
    </location>
</feature>
<feature type="region of interest" description="Disordered" evidence="3">
    <location>
        <begin position="177"/>
        <end position="301"/>
    </location>
</feature>
<evidence type="ECO:0000256" key="1">
    <source>
        <dbReference type="ARBA" id="ARBA00023157"/>
    </source>
</evidence>
<feature type="non-terminal residue" evidence="5">
    <location>
        <position position="1"/>
    </location>
</feature>
<feature type="compositionally biased region" description="Acidic residues" evidence="3">
    <location>
        <begin position="1336"/>
        <end position="1359"/>
    </location>
</feature>
<feature type="compositionally biased region" description="Basic residues" evidence="3">
    <location>
        <begin position="1108"/>
        <end position="1124"/>
    </location>
</feature>
<proteinExistence type="predicted"/>
<feature type="compositionally biased region" description="Low complexity" evidence="3">
    <location>
        <begin position="1147"/>
        <end position="1160"/>
    </location>
</feature>
<dbReference type="SUPFAM" id="SSF48726">
    <property type="entry name" value="Immunoglobulin"/>
    <property type="match status" value="2"/>
</dbReference>
<keyword evidence="2" id="KW-0393">Immunoglobulin domain</keyword>
<feature type="compositionally biased region" description="Basic and acidic residues" evidence="3">
    <location>
        <begin position="1161"/>
        <end position="1170"/>
    </location>
</feature>
<feature type="region of interest" description="Disordered" evidence="3">
    <location>
        <begin position="1448"/>
        <end position="1473"/>
    </location>
</feature>
<protein>
    <recommendedName>
        <fullName evidence="4">Ig-like domain-containing protein</fullName>
    </recommendedName>
</protein>
<feature type="compositionally biased region" description="Basic and acidic residues" evidence="3">
    <location>
        <begin position="986"/>
        <end position="995"/>
    </location>
</feature>
<feature type="compositionally biased region" description="Low complexity" evidence="3">
    <location>
        <begin position="1068"/>
        <end position="1083"/>
    </location>
</feature>
<reference evidence="5 6" key="1">
    <citation type="journal article" date="2018" name="Nat. Ecol. Evol.">
        <title>Genomic signatures of mitonuclear coevolution across populations of Tigriopus californicus.</title>
        <authorList>
            <person name="Barreto F.S."/>
            <person name="Watson E.T."/>
            <person name="Lima T.G."/>
            <person name="Willett C.S."/>
            <person name="Edmands S."/>
            <person name="Li W."/>
            <person name="Burton R.S."/>
        </authorList>
    </citation>
    <scope>NUCLEOTIDE SEQUENCE [LARGE SCALE GENOMIC DNA]</scope>
    <source>
        <strain evidence="5 6">San Diego</strain>
    </source>
</reference>
<dbReference type="OMA" id="SAYQTHI"/>
<sequence>DFKEQSCPWFYGHLEKKLNRFESAKVIKSVGYQNRKMDSSTSTVRDHIEKVVESLIGDDLDSVNIIHLSEHPSYKRLFEDYHSSLSDSLSLLTQAIQMVIEKLPTSPEDPTPTTAHIKLKFWIERLIMDVDENELIWENESDFLIRDLPNDKEMYYSQSYEDLLSTAIINKVVLNSKKRPGSNRPDQDSNGVLGPEGNNNNDNDSMEPGAQSSLTSSQSDPSAQIRHRHTGPETTDSSTVTSSTTSSASGNHSEGCSERSQSAASSLSSPSDEEIPSASSSITSEAFSPMEESRENSLSPMLGNAPQFLIEEEIEETTAYQSEDDTTSKVVKTTIAQTSTISKYPSMHSIDCVLADIVEFERDVPVCFPEYGLDLVERKEFNEVDKEEIPENLSILALSALTWEDNWLFCQKRLKVRNSFRVNRSALFYNEPVAMLVPNPNDDQIVRAMIGNREIDEVSELSERQSVASLEYSDSSCSDQDEREQQLEEQQEHEEEEEEVLTSEYPSWDGQKDLEHTEYAVFPNQRQPKPNPEEFLYNRPAPTGDVGFLEVPRNVKVVSGRAARLKAVVSGTKPMDVLWFRGCKLIESSPNVEIRRTSGDCHEMILYHTDALTEGHYSCAVVNQSGEQWHDFNLSVQPSHEEMAKPQILEHPDDMVIEEGHSVRFGCVVTGYPEPRVTFLRDGKVLRANENVCIELLPNGTHRLEIKRCQARHCAQFAVRAENKLGVTEKTWNIEVVLDDDADYGRESMWRGMESQDLDTHENVTPNQSQNTLNDISSCATSEVDDMHSAASTLALSASSPNNNIHHQYLTCLAEAKNTNLVNEAKNELLAQDLGYGESDLETATTSASELEFIDLDRPPARPGTIADREHRKWTENAISLLNNPYSKENIERRLTRGSRDSLHLSSPTDFVRSVNSSHNDLMMTLNAPRKIDCGLRSINSARYRRDYYINGDMDEIPRFKKLSSSSDTKELPSPPPFRTVTSTSHPKDTKQEVKRKGHSDPGPIEKHVEPPPSIKSLEDSSPSDKDGNRSKVEEEIARFQKQIEINRSERTRVKTWELRKSNSHRLGSMDSLLSMDSDYSSGRSAPPLPPKGKYVSNDSLVPPHLPPKTKIHHNHHQGLKKKQVSISTSEVFIHSDSCERSDSDDLTSSTVSSVKSMTTPDREFLHDSESLGGSNDSLATLPSVKELATKFQPKPTPSKVEQQPRTGDISKKNGSTSCSPIDSIDQARHPKLDNPWPNSSTNRTSTPSPNKDFESLSEFSSDESQEDPDDPSTLDISSSLSDSAESLHSPDSLELSSQDDLESLNQEEAEVEELTIHGQVVLEEYLDFEPQIIGADEEEDDEDDDEDDEDDDLFEDIDLNSPGEPPVNEDGIVDDWPYSSDDEDTFRLSMDGFSQGRFTGSSLASIPEEPTEPLTPEEHHFIPLDRCQPNPNHFVWSDLEISSKRRPSELWKRHSLDRETDPDQKGPTHLHQKYASESNIEDALVMMEPGLRKISKETHFTSDESSPSGSGHDYEEQFNHIYSTIDEDPLDENIYEECFGQNSMEESGFYSNIGVSGPESCSNQSGHVTLIQIDPYGPNPCQKASSVTVNGRQIYCNANNYPDAQERSRQNSGPLIQLSQRVQTVIPIRKPQHGQQPHNLTADPTNHNTTTNKNLVPYPDGDFIRSPSPEHSGIPAVPVTMPMRSKDEEYTSDESYGSLPPSRKHPPMRKKSKNGISNNNK</sequence>
<dbReference type="PROSITE" id="PS50835">
    <property type="entry name" value="IG_LIKE"/>
    <property type="match status" value="2"/>
</dbReference>
<feature type="compositionally biased region" description="Low complexity" evidence="3">
    <location>
        <begin position="1274"/>
        <end position="1297"/>
    </location>
</feature>
<feature type="compositionally biased region" description="Acidic residues" evidence="3">
    <location>
        <begin position="1261"/>
        <end position="1273"/>
    </location>
</feature>
<feature type="compositionally biased region" description="Basic and acidic residues" evidence="3">
    <location>
        <begin position="1017"/>
        <end position="1032"/>
    </location>
</feature>
<feature type="compositionally biased region" description="Acidic residues" evidence="3">
    <location>
        <begin position="479"/>
        <end position="501"/>
    </location>
</feature>
<feature type="domain" description="Ig-like" evidence="4">
    <location>
        <begin position="540"/>
        <end position="635"/>
    </location>
</feature>
<evidence type="ECO:0000313" key="6">
    <source>
        <dbReference type="Proteomes" id="UP000318571"/>
    </source>
</evidence>
<dbReference type="SMART" id="SM00409">
    <property type="entry name" value="IG"/>
    <property type="match status" value="2"/>
</dbReference>
<evidence type="ECO:0000313" key="5">
    <source>
        <dbReference type="EMBL" id="TRY62135.1"/>
    </source>
</evidence>
<feature type="compositionally biased region" description="Low complexity" evidence="3">
    <location>
        <begin position="1235"/>
        <end position="1251"/>
    </location>
</feature>
<accession>A0A553N9R2</accession>
<dbReference type="PANTHER" id="PTHR47633:SF3">
    <property type="entry name" value="STRIATED MUSCLE PREFERENTIALLY EXPRESSED PROTEIN KINASE"/>
    <property type="match status" value="1"/>
</dbReference>
<keyword evidence="1" id="KW-1015">Disulfide bond</keyword>
<dbReference type="PANTHER" id="PTHR47633">
    <property type="entry name" value="IMMUNOGLOBULIN"/>
    <property type="match status" value="1"/>
</dbReference>
<dbReference type="Pfam" id="PF07679">
    <property type="entry name" value="I-set"/>
    <property type="match status" value="2"/>
</dbReference>
<organism evidence="5 6">
    <name type="scientific">Tigriopus californicus</name>
    <name type="common">Marine copepod</name>
    <dbReference type="NCBI Taxonomy" id="6832"/>
    <lineage>
        <taxon>Eukaryota</taxon>
        <taxon>Metazoa</taxon>
        <taxon>Ecdysozoa</taxon>
        <taxon>Arthropoda</taxon>
        <taxon>Crustacea</taxon>
        <taxon>Multicrustacea</taxon>
        <taxon>Hexanauplia</taxon>
        <taxon>Copepoda</taxon>
        <taxon>Harpacticoida</taxon>
        <taxon>Harpacticidae</taxon>
        <taxon>Tigriopus</taxon>
    </lineage>
</organism>
<dbReference type="InterPro" id="IPR036179">
    <property type="entry name" value="Ig-like_dom_sf"/>
</dbReference>
<keyword evidence="6" id="KW-1185">Reference proteome</keyword>
<feature type="compositionally biased region" description="Basic residues" evidence="3">
    <location>
        <begin position="1703"/>
        <end position="1714"/>
    </location>
</feature>
<dbReference type="GO" id="GO:0004674">
    <property type="term" value="F:protein serine/threonine kinase activity"/>
    <property type="evidence" value="ECO:0007669"/>
    <property type="project" value="UniProtKB-KW"/>
</dbReference>
<feature type="domain" description="Ig-like" evidence="4">
    <location>
        <begin position="646"/>
        <end position="735"/>
    </location>
</feature>
<feature type="region of interest" description="Disordered" evidence="3">
    <location>
        <begin position="963"/>
        <end position="1032"/>
    </location>
</feature>
<dbReference type="Gene3D" id="2.60.40.10">
    <property type="entry name" value="Immunoglobulins"/>
    <property type="match status" value="2"/>
</dbReference>
<feature type="region of interest" description="Disordered" evidence="3">
    <location>
        <begin position="1399"/>
        <end position="1418"/>
    </location>
</feature>
<feature type="compositionally biased region" description="Acidic residues" evidence="3">
    <location>
        <begin position="1298"/>
        <end position="1313"/>
    </location>
</feature>
<dbReference type="InterPro" id="IPR007110">
    <property type="entry name" value="Ig-like_dom"/>
</dbReference>
<feature type="compositionally biased region" description="Low complexity" evidence="3">
    <location>
        <begin position="211"/>
        <end position="224"/>
    </location>
</feature>
<dbReference type="InterPro" id="IPR013783">
    <property type="entry name" value="Ig-like_fold"/>
</dbReference>
<dbReference type="InterPro" id="IPR003599">
    <property type="entry name" value="Ig_sub"/>
</dbReference>
<evidence type="ECO:0000256" key="3">
    <source>
        <dbReference type="SAM" id="MobiDB-lite"/>
    </source>
</evidence>
<feature type="region of interest" description="Disordered" evidence="3">
    <location>
        <begin position="1633"/>
        <end position="1722"/>
    </location>
</feature>
<gene>
    <name evidence="5" type="ORF">TCAL_06251</name>
</gene>
<feature type="compositionally biased region" description="Low complexity" evidence="3">
    <location>
        <begin position="234"/>
        <end position="249"/>
    </location>
</feature>
<feature type="region of interest" description="Disordered" evidence="3">
    <location>
        <begin position="461"/>
        <end position="509"/>
    </location>
</feature>
<evidence type="ECO:0000259" key="4">
    <source>
        <dbReference type="PROSITE" id="PS50835"/>
    </source>
</evidence>
<feature type="compositionally biased region" description="Polar residues" evidence="3">
    <location>
        <begin position="464"/>
        <end position="478"/>
    </location>
</feature>
<evidence type="ECO:0000256" key="2">
    <source>
        <dbReference type="ARBA" id="ARBA00023319"/>
    </source>
</evidence>
<dbReference type="InterPro" id="IPR013098">
    <property type="entry name" value="Ig_I-set"/>
</dbReference>
<dbReference type="Proteomes" id="UP000318571">
    <property type="component" value="Chromosome 8"/>
</dbReference>
<comment type="caution">
    <text evidence="5">The sequence shown here is derived from an EMBL/GenBank/DDBJ whole genome shotgun (WGS) entry which is preliminary data.</text>
</comment>
<dbReference type="EMBL" id="VCGU01000459">
    <property type="protein sequence ID" value="TRY62135.1"/>
    <property type="molecule type" value="Genomic_DNA"/>
</dbReference>
<dbReference type="STRING" id="6832.A0A553N9R2"/>
<feature type="compositionally biased region" description="Polar residues" evidence="3">
    <location>
        <begin position="1634"/>
        <end position="1655"/>
    </location>
</feature>
<feature type="compositionally biased region" description="Low complexity" evidence="3">
    <location>
        <begin position="258"/>
        <end position="289"/>
    </location>
</feature>